<organism evidence="3 4">
    <name type="scientific">Thomasclavelia spiroformis</name>
    <dbReference type="NCBI Taxonomy" id="29348"/>
    <lineage>
        <taxon>Bacteria</taxon>
        <taxon>Bacillati</taxon>
        <taxon>Bacillota</taxon>
        <taxon>Erysipelotrichia</taxon>
        <taxon>Erysipelotrichales</taxon>
        <taxon>Coprobacillaceae</taxon>
        <taxon>Thomasclavelia</taxon>
    </lineage>
</organism>
<dbReference type="RefSeq" id="WP_303887826.1">
    <property type="nucleotide sequence ID" value="NZ_JAGZCC010000060.1"/>
</dbReference>
<evidence type="ECO:0000259" key="2">
    <source>
        <dbReference type="SMART" id="SM00363"/>
    </source>
</evidence>
<dbReference type="AlphaFoldDB" id="A0A943I897"/>
<dbReference type="InterPro" id="IPR040591">
    <property type="entry name" value="RqcP2_RBD"/>
</dbReference>
<dbReference type="PROSITE" id="PS50889">
    <property type="entry name" value="S4"/>
    <property type="match status" value="1"/>
</dbReference>
<dbReference type="InterPro" id="IPR012677">
    <property type="entry name" value="Nucleotide-bd_a/b_plait_sf"/>
</dbReference>
<dbReference type="Gene3D" id="3.30.70.330">
    <property type="match status" value="1"/>
</dbReference>
<dbReference type="InterPro" id="IPR036986">
    <property type="entry name" value="S4_RNA-bd_sf"/>
</dbReference>
<evidence type="ECO:0000256" key="1">
    <source>
        <dbReference type="PROSITE-ProRule" id="PRU00182"/>
    </source>
</evidence>
<dbReference type="Pfam" id="PF01479">
    <property type="entry name" value="S4"/>
    <property type="match status" value="1"/>
</dbReference>
<evidence type="ECO:0000313" key="3">
    <source>
        <dbReference type="EMBL" id="MBS5588896.1"/>
    </source>
</evidence>
<dbReference type="Proteomes" id="UP000751224">
    <property type="component" value="Unassembled WGS sequence"/>
</dbReference>
<dbReference type="SUPFAM" id="SSF55174">
    <property type="entry name" value="Alpha-L RNA-binding motif"/>
    <property type="match status" value="1"/>
</dbReference>
<dbReference type="SMART" id="SM00363">
    <property type="entry name" value="S4"/>
    <property type="match status" value="1"/>
</dbReference>
<dbReference type="Gene3D" id="3.30.1370.160">
    <property type="match status" value="1"/>
</dbReference>
<dbReference type="GO" id="GO:0003723">
    <property type="term" value="F:RNA binding"/>
    <property type="evidence" value="ECO:0007669"/>
    <property type="project" value="UniProtKB-KW"/>
</dbReference>
<protein>
    <submittedName>
        <fullName evidence="3">RNA-binding protein</fullName>
    </submittedName>
</protein>
<comment type="caution">
    <text evidence="3">The sequence shown here is derived from an EMBL/GenBank/DDBJ whole genome shotgun (WGS) entry which is preliminary data.</text>
</comment>
<sequence length="252" mass="29552">MFEHFKGEEAFVKKILEFKDQALNRQRIVLTKFLNPYYQSIVYSVIGKLDELIVLEDGGFINSEAKRMIIAPAYYQIEQVDFEIVLVKITYAKPFDKLTHRDILGALMSLGVKRELFGDIYEYQDVFYVAMDLKIYDYVKNNLNLIKRSKVKLSVSDENIEIIHQYICKTFIVSSFRLDKIVSSIYNLPRSKAVNYIRSGFVKVNHKEVEEISYLCNNSDIISLRGHGRVKIVDTKRMTKQDNYVIEGYFYK</sequence>
<dbReference type="Pfam" id="PF17774">
    <property type="entry name" value="YlmH_RBD"/>
    <property type="match status" value="1"/>
</dbReference>
<dbReference type="CDD" id="cd00165">
    <property type="entry name" value="S4"/>
    <property type="match status" value="1"/>
</dbReference>
<accession>A0A943I897</accession>
<keyword evidence="1" id="KW-0694">RNA-binding</keyword>
<proteinExistence type="predicted"/>
<reference evidence="3" key="1">
    <citation type="submission" date="2021-02" db="EMBL/GenBank/DDBJ databases">
        <title>Infant gut strain persistence is associated with maternal origin, phylogeny, and functional potential including surface adhesion and iron acquisition.</title>
        <authorList>
            <person name="Lou Y.C."/>
        </authorList>
    </citation>
    <scope>NUCLEOTIDE SEQUENCE</scope>
    <source>
        <strain evidence="3">L3_108_000G1_dasL3_108_000G1_metabat.metabat.11</strain>
    </source>
</reference>
<dbReference type="InterPro" id="IPR002942">
    <property type="entry name" value="S4_RNA-bd"/>
</dbReference>
<dbReference type="EMBL" id="JAGZCC010000060">
    <property type="protein sequence ID" value="MBS5588896.1"/>
    <property type="molecule type" value="Genomic_DNA"/>
</dbReference>
<gene>
    <name evidence="3" type="ORF">KHX14_08835</name>
</gene>
<name>A0A943I897_9FIRM</name>
<feature type="domain" description="RNA-binding S4" evidence="2">
    <location>
        <begin position="176"/>
        <end position="236"/>
    </location>
</feature>
<evidence type="ECO:0000313" key="4">
    <source>
        <dbReference type="Proteomes" id="UP000751224"/>
    </source>
</evidence>
<dbReference type="Gene3D" id="3.10.290.10">
    <property type="entry name" value="RNA-binding S4 domain"/>
    <property type="match status" value="1"/>
</dbReference>